<dbReference type="Proteomes" id="UP001372338">
    <property type="component" value="Unassembled WGS sequence"/>
</dbReference>
<proteinExistence type="predicted"/>
<keyword evidence="1" id="KW-0812">Transmembrane</keyword>
<dbReference type="EMBL" id="JAYWIO010000006">
    <property type="protein sequence ID" value="KAK7255797.1"/>
    <property type="molecule type" value="Genomic_DNA"/>
</dbReference>
<name>A0AAN9EE47_CROPI</name>
<feature type="transmembrane region" description="Helical" evidence="1">
    <location>
        <begin position="70"/>
        <end position="89"/>
    </location>
</feature>
<dbReference type="AlphaFoldDB" id="A0AAN9EE47"/>
<protein>
    <submittedName>
        <fullName evidence="2">Uncharacterized protein</fullName>
    </submittedName>
</protein>
<gene>
    <name evidence="2" type="ORF">RIF29_29218</name>
</gene>
<sequence>MHCSLQYWRGFALFLEVDQAYQESLSPTLLYATYSLWQVLLYQPPSWHRSTVATPPQGSLSGKGTCSLSLAWFALCGLVVVVVVVVSVVEEQTETELLRRRLLKLRLLIQLRLDFGTVMEEELQS</sequence>
<keyword evidence="1" id="KW-1133">Transmembrane helix</keyword>
<evidence type="ECO:0000313" key="2">
    <source>
        <dbReference type="EMBL" id="KAK7255797.1"/>
    </source>
</evidence>
<reference evidence="2 3" key="1">
    <citation type="submission" date="2024-01" db="EMBL/GenBank/DDBJ databases">
        <title>The genomes of 5 underutilized Papilionoideae crops provide insights into root nodulation and disease resistanc.</title>
        <authorList>
            <person name="Yuan L."/>
        </authorList>
    </citation>
    <scope>NUCLEOTIDE SEQUENCE [LARGE SCALE GENOMIC DNA]</scope>
    <source>
        <strain evidence="2">ZHUSHIDOU_FW_LH</strain>
        <tissue evidence="2">Leaf</tissue>
    </source>
</reference>
<accession>A0AAN9EE47</accession>
<keyword evidence="3" id="KW-1185">Reference proteome</keyword>
<evidence type="ECO:0000256" key="1">
    <source>
        <dbReference type="SAM" id="Phobius"/>
    </source>
</evidence>
<keyword evidence="1" id="KW-0472">Membrane</keyword>
<organism evidence="2 3">
    <name type="scientific">Crotalaria pallida</name>
    <name type="common">Smooth rattlebox</name>
    <name type="synonym">Crotalaria striata</name>
    <dbReference type="NCBI Taxonomy" id="3830"/>
    <lineage>
        <taxon>Eukaryota</taxon>
        <taxon>Viridiplantae</taxon>
        <taxon>Streptophyta</taxon>
        <taxon>Embryophyta</taxon>
        <taxon>Tracheophyta</taxon>
        <taxon>Spermatophyta</taxon>
        <taxon>Magnoliopsida</taxon>
        <taxon>eudicotyledons</taxon>
        <taxon>Gunneridae</taxon>
        <taxon>Pentapetalae</taxon>
        <taxon>rosids</taxon>
        <taxon>fabids</taxon>
        <taxon>Fabales</taxon>
        <taxon>Fabaceae</taxon>
        <taxon>Papilionoideae</taxon>
        <taxon>50 kb inversion clade</taxon>
        <taxon>genistoids sensu lato</taxon>
        <taxon>core genistoids</taxon>
        <taxon>Crotalarieae</taxon>
        <taxon>Crotalaria</taxon>
    </lineage>
</organism>
<evidence type="ECO:0000313" key="3">
    <source>
        <dbReference type="Proteomes" id="UP001372338"/>
    </source>
</evidence>
<comment type="caution">
    <text evidence="2">The sequence shown here is derived from an EMBL/GenBank/DDBJ whole genome shotgun (WGS) entry which is preliminary data.</text>
</comment>